<feature type="region of interest" description="Disordered" evidence="1">
    <location>
        <begin position="97"/>
        <end position="131"/>
    </location>
</feature>
<gene>
    <name evidence="2" type="ORF">SCOCK_130058</name>
</gene>
<keyword evidence="3" id="KW-1185">Reference proteome</keyword>
<sequence length="170" mass="18700">MLRRPGPAHGERQADRRDLPQGRRPRLPRPVQQPGPGRPDIPARRQPGGLRGLPYPPGRRPGRFRPGCRRPRPGGRCGLARIPDGSAVAHLRLRRPPRRRVARAGAARPADARGHRRCRADPGRCRLRPGGQAAEAQVITADVQGAENFRAGVRPCDAQWGNARLKGNTR</sequence>
<feature type="compositionally biased region" description="Basic residues" evidence="1">
    <location>
        <begin position="60"/>
        <end position="73"/>
    </location>
</feature>
<dbReference type="AlphaFoldDB" id="A0A9W4DKD4"/>
<dbReference type="EMBL" id="CAJSLV010000035">
    <property type="protein sequence ID" value="CAG6391654.1"/>
    <property type="molecule type" value="Genomic_DNA"/>
</dbReference>
<organism evidence="2 3">
    <name type="scientific">Actinacidiphila cocklensis</name>
    <dbReference type="NCBI Taxonomy" id="887465"/>
    <lineage>
        <taxon>Bacteria</taxon>
        <taxon>Bacillati</taxon>
        <taxon>Actinomycetota</taxon>
        <taxon>Actinomycetes</taxon>
        <taxon>Kitasatosporales</taxon>
        <taxon>Streptomycetaceae</taxon>
        <taxon>Actinacidiphila</taxon>
    </lineage>
</organism>
<accession>A0A9W4DKD4</accession>
<name>A0A9W4DKD4_9ACTN</name>
<dbReference type="Proteomes" id="UP001152519">
    <property type="component" value="Unassembled WGS sequence"/>
</dbReference>
<evidence type="ECO:0000313" key="3">
    <source>
        <dbReference type="Proteomes" id="UP001152519"/>
    </source>
</evidence>
<feature type="compositionally biased region" description="Basic and acidic residues" evidence="1">
    <location>
        <begin position="9"/>
        <end position="21"/>
    </location>
</feature>
<protein>
    <submittedName>
        <fullName evidence="2">Uncharacterized protein</fullName>
    </submittedName>
</protein>
<evidence type="ECO:0000313" key="2">
    <source>
        <dbReference type="EMBL" id="CAG6391654.1"/>
    </source>
</evidence>
<proteinExistence type="predicted"/>
<reference evidence="2" key="1">
    <citation type="submission" date="2021-05" db="EMBL/GenBank/DDBJ databases">
        <authorList>
            <person name="Arsene-Ploetze F."/>
        </authorList>
    </citation>
    <scope>NUCLEOTIDE SEQUENCE</scope>
    <source>
        <strain evidence="2">DSM 42138</strain>
    </source>
</reference>
<evidence type="ECO:0000256" key="1">
    <source>
        <dbReference type="SAM" id="MobiDB-lite"/>
    </source>
</evidence>
<feature type="region of interest" description="Disordered" evidence="1">
    <location>
        <begin position="1"/>
        <end position="81"/>
    </location>
</feature>
<comment type="caution">
    <text evidence="2">The sequence shown here is derived from an EMBL/GenBank/DDBJ whole genome shotgun (WGS) entry which is preliminary data.</text>
</comment>